<dbReference type="CDD" id="cd01335">
    <property type="entry name" value="Radical_SAM"/>
    <property type="match status" value="1"/>
</dbReference>
<comment type="caution">
    <text evidence="8">The sequence shown here is derived from an EMBL/GenBank/DDBJ whole genome shotgun (WGS) entry which is preliminary data.</text>
</comment>
<keyword evidence="3" id="KW-0949">S-adenosyl-L-methionine</keyword>
<dbReference type="GO" id="GO:0046872">
    <property type="term" value="F:metal ion binding"/>
    <property type="evidence" value="ECO:0007669"/>
    <property type="project" value="UniProtKB-KW"/>
</dbReference>
<evidence type="ECO:0000256" key="1">
    <source>
        <dbReference type="ARBA" id="ARBA00001966"/>
    </source>
</evidence>
<protein>
    <submittedName>
        <fullName evidence="8">Radical SAM protein</fullName>
    </submittedName>
</protein>
<keyword evidence="6" id="KW-0411">Iron-sulfur</keyword>
<evidence type="ECO:0000256" key="4">
    <source>
        <dbReference type="ARBA" id="ARBA00022723"/>
    </source>
</evidence>
<dbReference type="InterPro" id="IPR058240">
    <property type="entry name" value="rSAM_sf"/>
</dbReference>
<evidence type="ECO:0000256" key="6">
    <source>
        <dbReference type="ARBA" id="ARBA00023014"/>
    </source>
</evidence>
<reference evidence="8" key="1">
    <citation type="journal article" date="2020" name="mSystems">
        <title>Genome- and Community-Level Interaction Insights into Carbon Utilization and Element Cycling Functions of Hydrothermarchaeota in Hydrothermal Sediment.</title>
        <authorList>
            <person name="Zhou Z."/>
            <person name="Liu Y."/>
            <person name="Xu W."/>
            <person name="Pan J."/>
            <person name="Luo Z.H."/>
            <person name="Li M."/>
        </authorList>
    </citation>
    <scope>NUCLEOTIDE SEQUENCE [LARGE SCALE GENOMIC DNA]</scope>
    <source>
        <strain evidence="8">SpSt-780</strain>
    </source>
</reference>
<proteinExistence type="predicted"/>
<dbReference type="GO" id="GO:0051539">
    <property type="term" value="F:4 iron, 4 sulfur cluster binding"/>
    <property type="evidence" value="ECO:0007669"/>
    <property type="project" value="UniProtKB-KW"/>
</dbReference>
<dbReference type="InterPro" id="IPR040084">
    <property type="entry name" value="GTPase_Obg"/>
</dbReference>
<dbReference type="InterPro" id="IPR007197">
    <property type="entry name" value="rSAM"/>
</dbReference>
<comment type="cofactor">
    <cofactor evidence="1">
        <name>[4Fe-4S] cluster</name>
        <dbReference type="ChEBI" id="CHEBI:49883"/>
    </cofactor>
</comment>
<gene>
    <name evidence="8" type="ORF">ENV67_03540</name>
</gene>
<accession>A0A7C4U6W6</accession>
<dbReference type="AlphaFoldDB" id="A0A7C4U6W6"/>
<dbReference type="GO" id="GO:0003824">
    <property type="term" value="F:catalytic activity"/>
    <property type="evidence" value="ECO:0007669"/>
    <property type="project" value="InterPro"/>
</dbReference>
<dbReference type="InterPro" id="IPR013785">
    <property type="entry name" value="Aldolase_TIM"/>
</dbReference>
<keyword evidence="4" id="KW-0479">Metal-binding</keyword>
<keyword evidence="5" id="KW-0408">Iron</keyword>
<name>A0A7C4U6W6_UNCW3</name>
<sequence>MGIVFGPVPSRRYGLSLGLDIIPKKTCSFNCIYCEVGLTDNLTIERKPFLKLEDLKGEIDESLKNISHLDVITFSGSGEPTLNSEIGRMIRYLKKNYNFPVVVITNGSLLWMKEVREELSFADIVEPTLNAGKEETFMKISRHDKDIILPLHIEGLIKFREEFKGKYFLELFFVKGVNDDEEDVKKMIEITRKINPDKIHLNTIDRPPSTDCLPVDEEFLLKIKNLLPDKTEILSRFKGLKTYIEIEDFILKTVKVRALKIDDIFSMLKNERKKIEDVICDLIDKGKIKEVIFNGEKYIQGV</sequence>
<evidence type="ECO:0000256" key="5">
    <source>
        <dbReference type="ARBA" id="ARBA00023004"/>
    </source>
</evidence>
<evidence type="ECO:0000256" key="3">
    <source>
        <dbReference type="ARBA" id="ARBA00022691"/>
    </source>
</evidence>
<dbReference type="PROSITE" id="PS51918">
    <property type="entry name" value="RADICAL_SAM"/>
    <property type="match status" value="1"/>
</dbReference>
<dbReference type="SUPFAM" id="SSF102114">
    <property type="entry name" value="Radical SAM enzymes"/>
    <property type="match status" value="1"/>
</dbReference>
<evidence type="ECO:0000313" key="8">
    <source>
        <dbReference type="EMBL" id="HGW91596.1"/>
    </source>
</evidence>
<dbReference type="PANTHER" id="PTHR43787:SF11">
    <property type="entry name" value="UPF0026 PROTEIN SLR1464"/>
    <property type="match status" value="1"/>
</dbReference>
<evidence type="ECO:0000259" key="7">
    <source>
        <dbReference type="PROSITE" id="PS51918"/>
    </source>
</evidence>
<dbReference type="SFLD" id="SFLDG01083">
    <property type="entry name" value="Uncharacterised_Radical_SAM_Su"/>
    <property type="match status" value="1"/>
</dbReference>
<keyword evidence="2" id="KW-0004">4Fe-4S</keyword>
<dbReference type="PANTHER" id="PTHR43787">
    <property type="entry name" value="FEMO COFACTOR BIOSYNTHESIS PROTEIN NIFB-RELATED"/>
    <property type="match status" value="1"/>
</dbReference>
<dbReference type="Gene3D" id="3.20.20.70">
    <property type="entry name" value="Aldolase class I"/>
    <property type="match status" value="1"/>
</dbReference>
<organism evidence="8">
    <name type="scientific">candidate division WOR-3 bacterium</name>
    <dbReference type="NCBI Taxonomy" id="2052148"/>
    <lineage>
        <taxon>Bacteria</taxon>
        <taxon>Bacteria division WOR-3</taxon>
    </lineage>
</organism>
<feature type="domain" description="Radical SAM core" evidence="7">
    <location>
        <begin position="11"/>
        <end position="245"/>
    </location>
</feature>
<dbReference type="EMBL" id="DTHG01000042">
    <property type="protein sequence ID" value="HGW91596.1"/>
    <property type="molecule type" value="Genomic_DNA"/>
</dbReference>
<evidence type="ECO:0000256" key="2">
    <source>
        <dbReference type="ARBA" id="ARBA00022485"/>
    </source>
</evidence>
<dbReference type="Pfam" id="PF04055">
    <property type="entry name" value="Radical_SAM"/>
    <property type="match status" value="1"/>
</dbReference>
<dbReference type="SFLD" id="SFLDS00029">
    <property type="entry name" value="Radical_SAM"/>
    <property type="match status" value="1"/>
</dbReference>